<dbReference type="EMBL" id="LR862146">
    <property type="protein sequence ID" value="CAD1826653.1"/>
    <property type="molecule type" value="Genomic_DNA"/>
</dbReference>
<dbReference type="Pfam" id="PF14543">
    <property type="entry name" value="TAXi_N"/>
    <property type="match status" value="1"/>
</dbReference>
<dbReference type="AlphaFoldDB" id="A0A6V7P736"/>
<sequence>MINSDSIRSPLYPGNLTSEELMIRLANHSTLRAQHVELTLSAPHASYDTMRLRPHVFPTPSNLYLVEVHVGTPAHSRSNEIQFFVLDTGSSLVWLQCEPCVNCWSPPRARYNPVHSSSFAPIPCNHPLCELNRPDRRCVNNQCHYTHGYDSHAVTKGILATETFGFAIDGREMEFIRNIVFGCGRDNQNFRLYPQITGFMGLNMMSTSFLTQASNDLRGQCEHRRTTARVPSRNLQGKEGGEQIQRRLCHRLGDGLYHVRARGPVRARKQAFIDYFQPFGLTRSSNPKFEQSNSVNIFGTYQQRNHRISYDTRNRVLSYVPADCSADHASK</sequence>
<evidence type="ECO:0000313" key="5">
    <source>
        <dbReference type="EMBL" id="CAD1826653.1"/>
    </source>
</evidence>
<dbReference type="GO" id="GO:0006508">
    <property type="term" value="P:proteolysis"/>
    <property type="evidence" value="ECO:0007669"/>
    <property type="project" value="UniProtKB-KW"/>
</dbReference>
<reference evidence="5" key="1">
    <citation type="submission" date="2020-07" db="EMBL/GenBank/DDBJ databases">
        <authorList>
            <person name="Lin J."/>
        </authorList>
    </citation>
    <scope>NUCLEOTIDE SEQUENCE</scope>
</reference>
<dbReference type="PANTHER" id="PTHR47967">
    <property type="entry name" value="OS07G0603500 PROTEIN-RELATED"/>
    <property type="match status" value="1"/>
</dbReference>
<dbReference type="InterPro" id="IPR051708">
    <property type="entry name" value="Plant_Aspart_Prot_A1"/>
</dbReference>
<proteinExistence type="inferred from homology"/>
<evidence type="ECO:0000256" key="3">
    <source>
        <dbReference type="ARBA" id="ARBA00022801"/>
    </source>
</evidence>
<dbReference type="InterPro" id="IPR032861">
    <property type="entry name" value="TAXi_N"/>
</dbReference>
<feature type="domain" description="Xylanase inhibitor N-terminal" evidence="4">
    <location>
        <begin position="64"/>
        <end position="216"/>
    </location>
</feature>
<keyword evidence="2" id="KW-0645">Protease</keyword>
<dbReference type="InterPro" id="IPR021109">
    <property type="entry name" value="Peptidase_aspartic_dom_sf"/>
</dbReference>
<dbReference type="InterPro" id="IPR001969">
    <property type="entry name" value="Aspartic_peptidase_AS"/>
</dbReference>
<dbReference type="PROSITE" id="PS00141">
    <property type="entry name" value="ASP_PROTEASE"/>
    <property type="match status" value="1"/>
</dbReference>
<evidence type="ECO:0000256" key="1">
    <source>
        <dbReference type="ARBA" id="ARBA00007447"/>
    </source>
</evidence>
<dbReference type="Gene3D" id="2.40.70.10">
    <property type="entry name" value="Acid Proteases"/>
    <property type="match status" value="2"/>
</dbReference>
<keyword evidence="3" id="KW-0378">Hydrolase</keyword>
<accession>A0A6V7P736</accession>
<comment type="similarity">
    <text evidence="1">Belongs to the peptidase A1 family.</text>
</comment>
<dbReference type="GO" id="GO:0004190">
    <property type="term" value="F:aspartic-type endopeptidase activity"/>
    <property type="evidence" value="ECO:0007669"/>
    <property type="project" value="InterPro"/>
</dbReference>
<protein>
    <recommendedName>
        <fullName evidence="4">Xylanase inhibitor N-terminal domain-containing protein</fullName>
    </recommendedName>
</protein>
<dbReference type="GO" id="GO:0005576">
    <property type="term" value="C:extracellular region"/>
    <property type="evidence" value="ECO:0007669"/>
    <property type="project" value="TreeGrafter"/>
</dbReference>
<name>A0A6V7P736_ANACO</name>
<gene>
    <name evidence="5" type="ORF">CB5_LOCUS9864</name>
</gene>
<evidence type="ECO:0000256" key="2">
    <source>
        <dbReference type="ARBA" id="ARBA00022670"/>
    </source>
</evidence>
<dbReference type="PANTHER" id="PTHR47967:SF136">
    <property type="match status" value="1"/>
</dbReference>
<dbReference type="SUPFAM" id="SSF50630">
    <property type="entry name" value="Acid proteases"/>
    <property type="match status" value="2"/>
</dbReference>
<organism evidence="5">
    <name type="scientific">Ananas comosus var. bracteatus</name>
    <name type="common">red pineapple</name>
    <dbReference type="NCBI Taxonomy" id="296719"/>
    <lineage>
        <taxon>Eukaryota</taxon>
        <taxon>Viridiplantae</taxon>
        <taxon>Streptophyta</taxon>
        <taxon>Embryophyta</taxon>
        <taxon>Tracheophyta</taxon>
        <taxon>Spermatophyta</taxon>
        <taxon>Magnoliopsida</taxon>
        <taxon>Liliopsida</taxon>
        <taxon>Poales</taxon>
        <taxon>Bromeliaceae</taxon>
        <taxon>Bromelioideae</taxon>
        <taxon>Ananas</taxon>
    </lineage>
</organism>
<evidence type="ECO:0000259" key="4">
    <source>
        <dbReference type="Pfam" id="PF14543"/>
    </source>
</evidence>